<gene>
    <name evidence="2" type="ORF">JIM95_07125</name>
    <name evidence="3" type="ORF">OS123_07750</name>
</gene>
<dbReference type="Proteomes" id="UP000650005">
    <property type="component" value="Unassembled WGS sequence"/>
</dbReference>
<dbReference type="RefSeq" id="WP_200258739.1">
    <property type="nucleotide sequence ID" value="NZ_JAENIP020000003.1"/>
</dbReference>
<accession>A0A9Q4GM25</accession>
<organism evidence="3 5">
    <name type="scientific">Corynebacterium antarcticum</name>
    <dbReference type="NCBI Taxonomy" id="2800405"/>
    <lineage>
        <taxon>Bacteria</taxon>
        <taxon>Bacillati</taxon>
        <taxon>Actinomycetota</taxon>
        <taxon>Actinomycetes</taxon>
        <taxon>Mycobacteriales</taxon>
        <taxon>Corynebacteriaceae</taxon>
        <taxon>Corynebacterium</taxon>
    </lineage>
</organism>
<evidence type="ECO:0000313" key="2">
    <source>
        <dbReference type="EMBL" id="MBK1844351.1"/>
    </source>
</evidence>
<dbReference type="Pfam" id="PF04213">
    <property type="entry name" value="HtaA"/>
    <property type="match status" value="1"/>
</dbReference>
<evidence type="ECO:0000313" key="4">
    <source>
        <dbReference type="Proteomes" id="UP000650005"/>
    </source>
</evidence>
<name>A0A9Q4GM25_9CORY</name>
<keyword evidence="4" id="KW-1185">Reference proteome</keyword>
<proteinExistence type="predicted"/>
<evidence type="ECO:0000313" key="3">
    <source>
        <dbReference type="EMBL" id="MCX7538433.1"/>
    </source>
</evidence>
<reference evidence="3" key="2">
    <citation type="submission" date="2022-11" db="EMBL/GenBank/DDBJ databases">
        <title>Corynebacterium sp. isolated from Penguins.</title>
        <authorList>
            <person name="Sedlar K."/>
            <person name="Svec P."/>
        </authorList>
    </citation>
    <scope>NUCLEOTIDE SEQUENCE</scope>
    <source>
        <strain evidence="3">P5875</strain>
    </source>
</reference>
<dbReference type="Proteomes" id="UP001070238">
    <property type="component" value="Unassembled WGS sequence"/>
</dbReference>
<dbReference type="InterPro" id="IPR007331">
    <property type="entry name" value="Htaa"/>
</dbReference>
<evidence type="ECO:0000313" key="5">
    <source>
        <dbReference type="Proteomes" id="UP001070238"/>
    </source>
</evidence>
<dbReference type="AlphaFoldDB" id="A0A9Q4GM25"/>
<comment type="caution">
    <text evidence="3">The sequence shown here is derived from an EMBL/GenBank/DDBJ whole genome shotgun (WGS) entry which is preliminary data.</text>
</comment>
<evidence type="ECO:0000259" key="1">
    <source>
        <dbReference type="Pfam" id="PF04213"/>
    </source>
</evidence>
<feature type="domain" description="Htaa" evidence="1">
    <location>
        <begin position="33"/>
        <end position="162"/>
    </location>
</feature>
<sequence length="162" mass="17392">MGAGVAVADVNSSIGLDPAPGKEQSHPDDHLALAWGIRSHVDGHRLQHVLDGARFHNGSVQWTCISTSTPADGRIQVQYGGTVDFMKYRRQDGTGYVRGQCDLDLTFADPHIVFDPVSGAGELHINRHTKQYNGGWSGPDEVLLGDLNVGAGRFNSEDGTVT</sequence>
<protein>
    <submittedName>
        <fullName evidence="3">HtaA domain-containing protein</fullName>
    </submittedName>
</protein>
<reference evidence="2" key="1">
    <citation type="submission" date="2021-01" db="EMBL/GenBank/DDBJ databases">
        <title>Characterization of Corynebacterium spp. from penguins.</title>
        <authorList>
            <person name="Svec P."/>
        </authorList>
    </citation>
    <scope>NUCLEOTIDE SEQUENCE</scope>
    <source>
        <strain evidence="2">CCM 8835</strain>
    </source>
</reference>
<dbReference type="EMBL" id="JAPMKX010000003">
    <property type="protein sequence ID" value="MCX7538433.1"/>
    <property type="molecule type" value="Genomic_DNA"/>
</dbReference>
<dbReference type="EMBL" id="JAENIP010000013">
    <property type="protein sequence ID" value="MBK1844351.1"/>
    <property type="molecule type" value="Genomic_DNA"/>
</dbReference>